<sequence>MNAGAAASIGHLERLMASSSETSFWDDFHSSAARHHLFRVAPSISTLHLLCRSKSDPVMELSKTTQDVWKPSSTVNRRGRRTSEVYRVISPLPSHDTLTVDTAVDAKTAVGGVRVAPVSVQSMDSTESSTGRLHYEDSVERRLMKSGSAEKRRKKVHKRADLRSRAAESESEVELLMRMASRNVSRSRNIKSNDGAVKRVYELSSSRELSSSSPSEGDEPCSQVLKQKGQIPVRCDQKDCGNEGNMSEASEGVLSGVTSHSPSKEALFVRKGGDERGTLEPIPSYSRQKRSQSHSDNRSVDESGMHSAMKLCLRWSGSEERTLAANESPSQRSVSYVREMQQLADLSNAVDVGQKSEASSAVMVGGLVDFNATIKLSSDELHFISNLESSRFSSSSSTPPNVTLAASPEAVSSHISTREAQGALHPDQKLSEFDRILAKFEREQRVEKEERENASRDNADRSALANDSLTIDVTKQRLRNRCSSGLVADCSADDDDSVEGEQSDKIRQRVPTNATSQNHNGPIEAGNETSTVTAISSQRLMEPICDKKNERLEETSEWTNKRITPSRSVLVPATMMPQGHVPSLSESDEGGLASDDGRHLTDNELLVDGRAETNNSTSELGVETMLGASIFRHGEQHANSKGVGYERTLFHDSVGRNNVDTYAAGASAGKRSNRSAIHGLYGLLLKSELSALDEQVLRVTLVDGQPCSIDMADSSTHQRERSTSPDVLSNRSFVGQEAQQTSGIPSNIRHPPPRQYSLFRRDPTAGCEKESSHKSDRVKPGEKQWETHDATDILECPLSERWRRNSVDGLPGCAPLHDQFATMLSRSTPSLAHHTAAQQIDLSDTAHTPRKYSVKKRHRNKQPPSMRSVLRYATFRLYKDLKMLVAERERTIAALENATQYSLLDGLSFVSRHYQQRFVSKLIENKVDLDVRIDGIWRRLIHPEHARLLSHTQNEWLFSVPCSTLLVTHRTYAKQRRLMARIRSSNRTQLPDFTEPSSVSAQLRNEALWESLGCPPRCLQNAATLTFK</sequence>
<accession>A0A914ZRX7</accession>
<feature type="compositionally biased region" description="Basic and acidic residues" evidence="1">
    <location>
        <begin position="159"/>
        <end position="168"/>
    </location>
</feature>
<reference evidence="3" key="1">
    <citation type="submission" date="2022-11" db="UniProtKB">
        <authorList>
            <consortium name="WormBaseParasite"/>
        </authorList>
    </citation>
    <scope>IDENTIFICATION</scope>
</reference>
<feature type="compositionally biased region" description="Acidic residues" evidence="1">
    <location>
        <begin position="491"/>
        <end position="501"/>
    </location>
</feature>
<feature type="region of interest" description="Disordered" evidence="1">
    <location>
        <begin position="710"/>
        <end position="783"/>
    </location>
</feature>
<feature type="region of interest" description="Disordered" evidence="1">
    <location>
        <begin position="831"/>
        <end position="863"/>
    </location>
</feature>
<feature type="compositionally biased region" description="Basic and acidic residues" evidence="1">
    <location>
        <begin position="268"/>
        <end position="278"/>
    </location>
</feature>
<name>A0A914ZRX7_PARUN</name>
<protein>
    <submittedName>
        <fullName evidence="3">Uncharacterized protein</fullName>
    </submittedName>
</protein>
<evidence type="ECO:0000256" key="1">
    <source>
        <dbReference type="SAM" id="MobiDB-lite"/>
    </source>
</evidence>
<feature type="compositionally biased region" description="Basic and acidic residues" evidence="1">
    <location>
        <begin position="293"/>
        <end position="304"/>
    </location>
</feature>
<organism evidence="2 3">
    <name type="scientific">Parascaris univalens</name>
    <name type="common">Nematode worm</name>
    <dbReference type="NCBI Taxonomy" id="6257"/>
    <lineage>
        <taxon>Eukaryota</taxon>
        <taxon>Metazoa</taxon>
        <taxon>Ecdysozoa</taxon>
        <taxon>Nematoda</taxon>
        <taxon>Chromadorea</taxon>
        <taxon>Rhabditida</taxon>
        <taxon>Spirurina</taxon>
        <taxon>Ascaridomorpha</taxon>
        <taxon>Ascaridoidea</taxon>
        <taxon>Ascarididae</taxon>
        <taxon>Parascaris</taxon>
    </lineage>
</organism>
<feature type="compositionally biased region" description="Basic and acidic residues" evidence="1">
    <location>
        <begin position="759"/>
        <end position="783"/>
    </location>
</feature>
<dbReference type="Proteomes" id="UP000887569">
    <property type="component" value="Unplaced"/>
</dbReference>
<feature type="region of interest" description="Disordered" evidence="1">
    <location>
        <begin position="268"/>
        <end position="305"/>
    </location>
</feature>
<feature type="compositionally biased region" description="Polar residues" evidence="1">
    <location>
        <begin position="831"/>
        <end position="846"/>
    </location>
</feature>
<feature type="compositionally biased region" description="Basic residues" evidence="1">
    <location>
        <begin position="848"/>
        <end position="861"/>
    </location>
</feature>
<dbReference type="AlphaFoldDB" id="A0A914ZRX7"/>
<feature type="region of interest" description="Disordered" evidence="1">
    <location>
        <begin position="205"/>
        <end position="230"/>
    </location>
</feature>
<feature type="compositionally biased region" description="Polar residues" evidence="1">
    <location>
        <begin position="724"/>
        <end position="745"/>
    </location>
</feature>
<feature type="region of interest" description="Disordered" evidence="1">
    <location>
        <begin position="487"/>
        <end position="527"/>
    </location>
</feature>
<dbReference type="WBParaSite" id="PgB11_g054_t07">
    <property type="protein sequence ID" value="PgB11_g054_t07"/>
    <property type="gene ID" value="PgB11_g054"/>
</dbReference>
<feature type="compositionally biased region" description="Polar residues" evidence="1">
    <location>
        <begin position="510"/>
        <end position="520"/>
    </location>
</feature>
<keyword evidence="2" id="KW-1185">Reference proteome</keyword>
<evidence type="ECO:0000313" key="3">
    <source>
        <dbReference type="WBParaSite" id="PgB11_g054_t07"/>
    </source>
</evidence>
<evidence type="ECO:0000313" key="2">
    <source>
        <dbReference type="Proteomes" id="UP000887569"/>
    </source>
</evidence>
<feature type="region of interest" description="Disordered" evidence="1">
    <location>
        <begin position="144"/>
        <end position="171"/>
    </location>
</feature>
<proteinExistence type="predicted"/>
<feature type="compositionally biased region" description="Low complexity" evidence="1">
    <location>
        <begin position="205"/>
        <end position="215"/>
    </location>
</feature>